<keyword evidence="2" id="KW-1185">Reference proteome</keyword>
<proteinExistence type="predicted"/>
<dbReference type="EMBL" id="PDEM01000016">
    <property type="protein sequence ID" value="PHZ85187.1"/>
    <property type="molecule type" value="Genomic_DNA"/>
</dbReference>
<dbReference type="Proteomes" id="UP000229730">
    <property type="component" value="Unassembled WGS sequence"/>
</dbReference>
<evidence type="ECO:0000313" key="1">
    <source>
        <dbReference type="EMBL" id="PHZ85187.1"/>
    </source>
</evidence>
<dbReference type="InParanoid" id="A0A2G4YSE6"/>
<organism evidence="1 2">
    <name type="scientific">Paremcibacter congregatus</name>
    <dbReference type="NCBI Taxonomy" id="2043170"/>
    <lineage>
        <taxon>Bacteria</taxon>
        <taxon>Pseudomonadati</taxon>
        <taxon>Pseudomonadota</taxon>
        <taxon>Alphaproteobacteria</taxon>
        <taxon>Emcibacterales</taxon>
        <taxon>Emcibacteraceae</taxon>
        <taxon>Paremcibacter</taxon>
    </lineage>
</organism>
<evidence type="ECO:0000313" key="2">
    <source>
        <dbReference type="Proteomes" id="UP000229730"/>
    </source>
</evidence>
<sequence length="111" mass="12562">MNNMSMSEMPSMNASGADHSCEIMNLQTSSPFRNPDTECCNFSAMMPCEATDVLVNAVGNKVMVDWALTETETSPVTVYPDVRRVNEPRLFYPSYILKSRIIYLQTSRLRI</sequence>
<reference evidence="1 2" key="1">
    <citation type="submission" date="2017-10" db="EMBL/GenBank/DDBJ databases">
        <title>Frigbacter circumglobatus gen. nov. sp. nov., isolated from sediment cultured in situ.</title>
        <authorList>
            <person name="Zhao Z."/>
        </authorList>
    </citation>
    <scope>NUCLEOTIDE SEQUENCE [LARGE SCALE GENOMIC DNA]</scope>
    <source>
        <strain evidence="1 2">ZYL</strain>
    </source>
</reference>
<dbReference type="AlphaFoldDB" id="A0A2G4YSE6"/>
<gene>
    <name evidence="1" type="ORF">CRD36_07195</name>
</gene>
<accession>A0A2G4YSE6</accession>
<name>A0A2G4YSE6_9PROT</name>
<protein>
    <submittedName>
        <fullName evidence="1">Uncharacterized protein</fullName>
    </submittedName>
</protein>
<comment type="caution">
    <text evidence="1">The sequence shown here is derived from an EMBL/GenBank/DDBJ whole genome shotgun (WGS) entry which is preliminary data.</text>
</comment>